<evidence type="ECO:0000313" key="1">
    <source>
        <dbReference type="Ensembl" id="ENSEBUP00000024357.1"/>
    </source>
</evidence>
<sequence>MCVVGYTYFHVAPLRHASTTCMKCKERRAVVVIRVNDPFCRYVLLAVKSNGHWV</sequence>
<organism evidence="1 2">
    <name type="scientific">Eptatretus burgeri</name>
    <name type="common">Inshore hagfish</name>
    <dbReference type="NCBI Taxonomy" id="7764"/>
    <lineage>
        <taxon>Eukaryota</taxon>
        <taxon>Metazoa</taxon>
        <taxon>Chordata</taxon>
        <taxon>Craniata</taxon>
        <taxon>Vertebrata</taxon>
        <taxon>Cyclostomata</taxon>
        <taxon>Myxini</taxon>
        <taxon>Myxiniformes</taxon>
        <taxon>Myxinidae</taxon>
        <taxon>Eptatretinae</taxon>
        <taxon>Eptatretus</taxon>
    </lineage>
</organism>
<reference evidence="1" key="2">
    <citation type="submission" date="2025-09" db="UniProtKB">
        <authorList>
            <consortium name="Ensembl"/>
        </authorList>
    </citation>
    <scope>IDENTIFICATION</scope>
</reference>
<protein>
    <submittedName>
        <fullName evidence="1">Uncharacterized protein</fullName>
    </submittedName>
</protein>
<dbReference type="Proteomes" id="UP000694388">
    <property type="component" value="Unplaced"/>
</dbReference>
<keyword evidence="2" id="KW-1185">Reference proteome</keyword>
<dbReference type="Ensembl" id="ENSEBUT00000024933.1">
    <property type="protein sequence ID" value="ENSEBUP00000024357.1"/>
    <property type="gene ID" value="ENSEBUG00000015016.1"/>
</dbReference>
<name>A0A8C4R6M7_EPTBU</name>
<accession>A0A8C4R6M7</accession>
<reference evidence="1" key="1">
    <citation type="submission" date="2025-08" db="UniProtKB">
        <authorList>
            <consortium name="Ensembl"/>
        </authorList>
    </citation>
    <scope>IDENTIFICATION</scope>
</reference>
<evidence type="ECO:0000313" key="2">
    <source>
        <dbReference type="Proteomes" id="UP000694388"/>
    </source>
</evidence>
<dbReference type="AlphaFoldDB" id="A0A8C4R6M7"/>
<proteinExistence type="predicted"/>